<feature type="domain" description="AB hydrolase-1" evidence="1">
    <location>
        <begin position="33"/>
        <end position="274"/>
    </location>
</feature>
<proteinExistence type="predicted"/>
<dbReference type="InterPro" id="IPR000639">
    <property type="entry name" value="Epox_hydrolase-like"/>
</dbReference>
<accession>A0ABS7PZ70</accession>
<sequence length="289" mass="30374">MGGALAFREIELVSEDGLRLAGDVCGVAQGQSILLLHGGGQSRSAWRGAARRLAAAGYRACSLDLRGHGDSDWSPDAAYGLDAFVADLVIAVEAVGAPAILVGASFGGHVAMLTAARRPDLCRALLLADVTPWIDETVGDHFRDTLRTSADGFASVEDAAAMIARLHGDPAAVADPARLLRHMRVGDGGRLRWKWDMRFLNDAQIRRGGEQGLFVSEALGLRVPVLVMAAELSNLTSPAEIEAFRDAVPGVEAVTIAGARHMLTGDVNDAYAEAILAFVARLGDPVADS</sequence>
<dbReference type="RefSeq" id="WP_222992723.1">
    <property type="nucleotide sequence ID" value="NZ_JAINVV010000012.1"/>
</dbReference>
<reference evidence="2 3" key="1">
    <citation type="submission" date="2021-08" db="EMBL/GenBank/DDBJ databases">
        <authorList>
            <person name="Tuo L."/>
        </authorList>
    </citation>
    <scope>NUCLEOTIDE SEQUENCE [LARGE SCALE GENOMIC DNA]</scope>
    <source>
        <strain evidence="2 3">JCM 31229</strain>
    </source>
</reference>
<dbReference type="InterPro" id="IPR050228">
    <property type="entry name" value="Carboxylesterase_BioH"/>
</dbReference>
<dbReference type="InterPro" id="IPR000073">
    <property type="entry name" value="AB_hydrolase_1"/>
</dbReference>
<organism evidence="2 3">
    <name type="scientific">Sphingomonas colocasiae</name>
    <dbReference type="NCBI Taxonomy" id="1848973"/>
    <lineage>
        <taxon>Bacteria</taxon>
        <taxon>Pseudomonadati</taxon>
        <taxon>Pseudomonadota</taxon>
        <taxon>Alphaproteobacteria</taxon>
        <taxon>Sphingomonadales</taxon>
        <taxon>Sphingomonadaceae</taxon>
        <taxon>Sphingomonas</taxon>
    </lineage>
</organism>
<evidence type="ECO:0000313" key="3">
    <source>
        <dbReference type="Proteomes" id="UP000706039"/>
    </source>
</evidence>
<gene>
    <name evidence="2" type="ORF">K7G82_25245</name>
</gene>
<name>A0ABS7PZ70_9SPHN</name>
<comment type="caution">
    <text evidence="2">The sequence shown here is derived from an EMBL/GenBank/DDBJ whole genome shotgun (WGS) entry which is preliminary data.</text>
</comment>
<keyword evidence="3" id="KW-1185">Reference proteome</keyword>
<evidence type="ECO:0000313" key="2">
    <source>
        <dbReference type="EMBL" id="MBY8825632.1"/>
    </source>
</evidence>
<dbReference type="EMBL" id="JAINVV010000012">
    <property type="protein sequence ID" value="MBY8825632.1"/>
    <property type="molecule type" value="Genomic_DNA"/>
</dbReference>
<dbReference type="Gene3D" id="3.40.50.1820">
    <property type="entry name" value="alpha/beta hydrolase"/>
    <property type="match status" value="1"/>
</dbReference>
<dbReference type="PANTHER" id="PTHR43194">
    <property type="entry name" value="HYDROLASE ALPHA/BETA FOLD FAMILY"/>
    <property type="match status" value="1"/>
</dbReference>
<dbReference type="PRINTS" id="PR00111">
    <property type="entry name" value="ABHYDROLASE"/>
</dbReference>
<dbReference type="GO" id="GO:0016787">
    <property type="term" value="F:hydrolase activity"/>
    <property type="evidence" value="ECO:0007669"/>
    <property type="project" value="UniProtKB-KW"/>
</dbReference>
<dbReference type="InterPro" id="IPR029058">
    <property type="entry name" value="AB_hydrolase_fold"/>
</dbReference>
<evidence type="ECO:0000259" key="1">
    <source>
        <dbReference type="Pfam" id="PF12697"/>
    </source>
</evidence>
<protein>
    <submittedName>
        <fullName evidence="2">Alpha/beta hydrolase</fullName>
    </submittedName>
</protein>
<dbReference type="SUPFAM" id="SSF53474">
    <property type="entry name" value="alpha/beta-Hydrolases"/>
    <property type="match status" value="1"/>
</dbReference>
<keyword evidence="2" id="KW-0378">Hydrolase</keyword>
<dbReference type="Proteomes" id="UP000706039">
    <property type="component" value="Unassembled WGS sequence"/>
</dbReference>
<dbReference type="PANTHER" id="PTHR43194:SF2">
    <property type="entry name" value="PEROXISOMAL MEMBRANE PROTEIN LPX1"/>
    <property type="match status" value="1"/>
</dbReference>
<dbReference type="PRINTS" id="PR00412">
    <property type="entry name" value="EPOXHYDRLASE"/>
</dbReference>
<dbReference type="Pfam" id="PF12697">
    <property type="entry name" value="Abhydrolase_6"/>
    <property type="match status" value="1"/>
</dbReference>